<feature type="domain" description="Zn(2)-C6 fungal-type" evidence="10">
    <location>
        <begin position="23"/>
        <end position="53"/>
    </location>
</feature>
<dbReference type="Pfam" id="PF00172">
    <property type="entry name" value="Zn_clus"/>
    <property type="match status" value="1"/>
</dbReference>
<keyword evidence="8" id="KW-0175">Coiled coil</keyword>
<protein>
    <recommendedName>
        <fullName evidence="10">Zn(2)-C6 fungal-type domain-containing protein</fullName>
    </recommendedName>
</protein>
<evidence type="ECO:0000256" key="2">
    <source>
        <dbReference type="ARBA" id="ARBA00022723"/>
    </source>
</evidence>
<keyword evidence="7" id="KW-0539">Nucleus</keyword>
<dbReference type="SUPFAM" id="SSF57701">
    <property type="entry name" value="Zn2/Cys6 DNA-binding domain"/>
    <property type="match status" value="1"/>
</dbReference>
<feature type="compositionally biased region" description="Low complexity" evidence="9">
    <location>
        <begin position="113"/>
        <end position="127"/>
    </location>
</feature>
<keyword evidence="2" id="KW-0479">Metal-binding</keyword>
<evidence type="ECO:0000256" key="5">
    <source>
        <dbReference type="ARBA" id="ARBA00023125"/>
    </source>
</evidence>
<evidence type="ECO:0000256" key="8">
    <source>
        <dbReference type="SAM" id="Coils"/>
    </source>
</evidence>
<feature type="coiled-coil region" evidence="8">
    <location>
        <begin position="67"/>
        <end position="94"/>
    </location>
</feature>
<comment type="caution">
    <text evidence="11">The sequence shown here is derived from an EMBL/GenBank/DDBJ whole genome shotgun (WGS) entry which is preliminary data.</text>
</comment>
<name>A0A364KRG7_TALAM</name>
<dbReference type="CDD" id="cd00067">
    <property type="entry name" value="GAL4"/>
    <property type="match status" value="1"/>
</dbReference>
<dbReference type="Proteomes" id="UP000249363">
    <property type="component" value="Unassembled WGS sequence"/>
</dbReference>
<evidence type="ECO:0000256" key="1">
    <source>
        <dbReference type="ARBA" id="ARBA00004123"/>
    </source>
</evidence>
<dbReference type="EMBL" id="MIKG01000003">
    <property type="protein sequence ID" value="RAO66144.1"/>
    <property type="molecule type" value="Genomic_DNA"/>
</dbReference>
<evidence type="ECO:0000256" key="3">
    <source>
        <dbReference type="ARBA" id="ARBA00022833"/>
    </source>
</evidence>
<reference evidence="11 12" key="1">
    <citation type="journal article" date="2017" name="Biotechnol. Biofuels">
        <title>Differential beta-glucosidase expression as a function of carbon source availability in Talaromyces amestolkiae: a genomic and proteomic approach.</title>
        <authorList>
            <person name="de Eugenio L.I."/>
            <person name="Mendez-Liter J.A."/>
            <person name="Nieto-Dominguez M."/>
            <person name="Alonso L."/>
            <person name="Gil-Munoz J."/>
            <person name="Barriuso J."/>
            <person name="Prieto A."/>
            <person name="Martinez M.J."/>
        </authorList>
    </citation>
    <scope>NUCLEOTIDE SEQUENCE [LARGE SCALE GENOMIC DNA]</scope>
    <source>
        <strain evidence="11 12">CIB</strain>
    </source>
</reference>
<dbReference type="RefSeq" id="XP_040730661.1">
    <property type="nucleotide sequence ID" value="XM_040874271.1"/>
</dbReference>
<dbReference type="Pfam" id="PF04082">
    <property type="entry name" value="Fungal_trans"/>
    <property type="match status" value="1"/>
</dbReference>
<dbReference type="FunFam" id="4.10.240.10:FF:000007">
    <property type="entry name" value="C6 transcription factor FacB"/>
    <property type="match status" value="1"/>
</dbReference>
<dbReference type="SMART" id="SM00066">
    <property type="entry name" value="GAL4"/>
    <property type="match status" value="1"/>
</dbReference>
<sequence>MPGILPMKVIKMGSNAQSRIAQACDRCRSKKIRCDGVRPCCTQCKNVGFECKTSDKLSRRAFPRGYTESLEDRVRALESEVRDLKNLLDERDEKIEVLSRIHSFGTPRQKVQSTSSPASTSGSVSETPRSPLSEDATASPIDTERIINVQHPTKSSGSSPFVGPSSVRAFSSTLTSKLEARGISSSSFSTKALTAFPARNYQRKASSLQSPPRLVSDQLVNIYFQEWAPLYPVVHRSTILKAYDRYLADPSLLKDQPLTIIQLNLIFGIAALSSMSRTNQDPKLFENNWYTPLESLSGEMSVPAVQCMVLAQMYFLTKGDYQSLLRYRALSVGTIQSLGLDQSQQDFVRDPLLHETRKKVFWCQYMLDRFAAAATGLPVMLRNDRIGTEMPADIDDENITEEGILPGLPDECTRMSSALALIEASRILGKALEILYPSANAQVSVTKLHGLSEELDTWNKGLPTHLKLIFIQDRPSTNVTGSRSPLLSLVYYYIRILIHRPAACFGTPDIMNPALLTVSDSSKHIIQILQLLDERRLSLSLAVNRLEVAYLSGLGILWQDMTLERGSKLVQESRSLLLDVKVQLEPESNTAATEFRILSNLITGADNQRSLKIKKALQTSISRAERGSEAKPAKDGMLSRRNTISNLNAAHRSSQQTCQRPGTMEPPQTMSRPRSFDLSSGVNVDYYPLNADSLRSVSTTDVSKMSLSAAEWECILSDLDHGNLNIFNGIYGGQEGADQPSSQGPIDNSYSPHQTATAYAPIMQQHVRLSPQDTSSEAWSACSSGDISYVHDGVPGYPAENGINTDDVLSFKDFDLPQSLQMAEAVRGIMIPSADEDYVDLGIFDGWDRSLIA</sequence>
<keyword evidence="3" id="KW-0862">Zinc</keyword>
<evidence type="ECO:0000313" key="12">
    <source>
        <dbReference type="Proteomes" id="UP000249363"/>
    </source>
</evidence>
<feature type="region of interest" description="Disordered" evidence="9">
    <location>
        <begin position="106"/>
        <end position="143"/>
    </location>
</feature>
<dbReference type="GO" id="GO:0005634">
    <property type="term" value="C:nucleus"/>
    <property type="evidence" value="ECO:0007669"/>
    <property type="project" value="UniProtKB-SubCell"/>
</dbReference>
<dbReference type="Gene3D" id="4.10.240.10">
    <property type="entry name" value="Zn(2)-C6 fungal-type DNA-binding domain"/>
    <property type="match status" value="1"/>
</dbReference>
<dbReference type="AlphaFoldDB" id="A0A364KRG7"/>
<dbReference type="PANTHER" id="PTHR46910:SF12">
    <property type="entry name" value="REGULATORY PROTEIN CAT8"/>
    <property type="match status" value="1"/>
</dbReference>
<dbReference type="CDD" id="cd12148">
    <property type="entry name" value="fungal_TF_MHR"/>
    <property type="match status" value="1"/>
</dbReference>
<evidence type="ECO:0000256" key="9">
    <source>
        <dbReference type="SAM" id="MobiDB-lite"/>
    </source>
</evidence>
<dbReference type="GO" id="GO:0003677">
    <property type="term" value="F:DNA binding"/>
    <property type="evidence" value="ECO:0007669"/>
    <property type="project" value="UniProtKB-KW"/>
</dbReference>
<accession>A0A364KRG7</accession>
<comment type="subcellular location">
    <subcellularLocation>
        <location evidence="1">Nucleus</location>
    </subcellularLocation>
</comment>
<feature type="region of interest" description="Disordered" evidence="9">
    <location>
        <begin position="651"/>
        <end position="674"/>
    </location>
</feature>
<dbReference type="OrthoDB" id="10001928at2759"/>
<dbReference type="InterPro" id="IPR050987">
    <property type="entry name" value="AtrR-like"/>
</dbReference>
<dbReference type="CDD" id="cd15485">
    <property type="entry name" value="ZIP_Cat8"/>
    <property type="match status" value="1"/>
</dbReference>
<dbReference type="STRING" id="1196081.A0A364KRG7"/>
<keyword evidence="6" id="KW-0804">Transcription</keyword>
<dbReference type="PANTHER" id="PTHR46910">
    <property type="entry name" value="TRANSCRIPTION FACTOR PDR1"/>
    <property type="match status" value="1"/>
</dbReference>
<evidence type="ECO:0000256" key="4">
    <source>
        <dbReference type="ARBA" id="ARBA00023015"/>
    </source>
</evidence>
<dbReference type="InterPro" id="IPR007219">
    <property type="entry name" value="XnlR_reg_dom"/>
</dbReference>
<keyword evidence="4" id="KW-0805">Transcription regulation</keyword>
<proteinExistence type="predicted"/>
<gene>
    <name evidence="11" type="ORF">BHQ10_002156</name>
</gene>
<dbReference type="PROSITE" id="PS50048">
    <property type="entry name" value="ZN2_CY6_FUNGAL_2"/>
    <property type="match status" value="1"/>
</dbReference>
<organism evidence="11 12">
    <name type="scientific">Talaromyces amestolkiae</name>
    <dbReference type="NCBI Taxonomy" id="1196081"/>
    <lineage>
        <taxon>Eukaryota</taxon>
        <taxon>Fungi</taxon>
        <taxon>Dikarya</taxon>
        <taxon>Ascomycota</taxon>
        <taxon>Pezizomycotina</taxon>
        <taxon>Eurotiomycetes</taxon>
        <taxon>Eurotiomycetidae</taxon>
        <taxon>Eurotiales</taxon>
        <taxon>Trichocomaceae</taxon>
        <taxon>Talaromyces</taxon>
        <taxon>Talaromyces sect. Talaromyces</taxon>
    </lineage>
</organism>
<dbReference type="SMART" id="SM00906">
    <property type="entry name" value="Fungal_trans"/>
    <property type="match status" value="1"/>
</dbReference>
<evidence type="ECO:0000256" key="7">
    <source>
        <dbReference type="ARBA" id="ARBA00023242"/>
    </source>
</evidence>
<evidence type="ECO:0000256" key="6">
    <source>
        <dbReference type="ARBA" id="ARBA00023163"/>
    </source>
</evidence>
<keyword evidence="5" id="KW-0238">DNA-binding</keyword>
<dbReference type="GO" id="GO:0008270">
    <property type="term" value="F:zinc ion binding"/>
    <property type="evidence" value="ECO:0007669"/>
    <property type="project" value="InterPro"/>
</dbReference>
<dbReference type="GO" id="GO:0006351">
    <property type="term" value="P:DNA-templated transcription"/>
    <property type="evidence" value="ECO:0007669"/>
    <property type="project" value="InterPro"/>
</dbReference>
<dbReference type="GeneID" id="63791373"/>
<dbReference type="PROSITE" id="PS00463">
    <property type="entry name" value="ZN2_CY6_FUNGAL_1"/>
    <property type="match status" value="1"/>
</dbReference>
<dbReference type="InterPro" id="IPR001138">
    <property type="entry name" value="Zn2Cys6_DnaBD"/>
</dbReference>
<keyword evidence="12" id="KW-1185">Reference proteome</keyword>
<dbReference type="GO" id="GO:0000981">
    <property type="term" value="F:DNA-binding transcription factor activity, RNA polymerase II-specific"/>
    <property type="evidence" value="ECO:0007669"/>
    <property type="project" value="InterPro"/>
</dbReference>
<evidence type="ECO:0000259" key="10">
    <source>
        <dbReference type="PROSITE" id="PS50048"/>
    </source>
</evidence>
<dbReference type="InterPro" id="IPR036864">
    <property type="entry name" value="Zn2-C6_fun-type_DNA-bd_sf"/>
</dbReference>
<evidence type="ECO:0000313" key="11">
    <source>
        <dbReference type="EMBL" id="RAO66144.1"/>
    </source>
</evidence>